<evidence type="ECO:0000256" key="1">
    <source>
        <dbReference type="ARBA" id="ARBA00004123"/>
    </source>
</evidence>
<keyword evidence="9 15" id="KW-0805">Transcription regulation</keyword>
<keyword evidence="13 15" id="KW-0539">Nucleus</keyword>
<evidence type="ECO:0000256" key="15">
    <source>
        <dbReference type="RuleBase" id="RU363048"/>
    </source>
</evidence>
<evidence type="ECO:0000259" key="16">
    <source>
        <dbReference type="SMART" id="SM00382"/>
    </source>
</evidence>
<dbReference type="GO" id="GO:0000812">
    <property type="term" value="C:Swr1 complex"/>
    <property type="evidence" value="ECO:0007669"/>
    <property type="project" value="UniProtKB-ARBA"/>
</dbReference>
<comment type="function">
    <text evidence="15">DNA helicase participates in several chromatin remodeling complexes, including the SWR1 and the INO80 complexes.</text>
</comment>
<protein>
    <recommendedName>
        <fullName evidence="15">RuvB-like helicase</fullName>
        <ecNumber evidence="15">3.6.4.12</ecNumber>
    </recommendedName>
</protein>
<dbReference type="InterPro" id="IPR027238">
    <property type="entry name" value="RuvB-like"/>
</dbReference>
<dbReference type="InterPro" id="IPR027417">
    <property type="entry name" value="P-loop_NTPase"/>
</dbReference>
<keyword evidence="8 15" id="KW-0156">Chromatin regulator</keyword>
<dbReference type="FunFam" id="2.40.50.360:FF:000002">
    <property type="entry name" value="RuvB-like helicase"/>
    <property type="match status" value="1"/>
</dbReference>
<dbReference type="Proteomes" id="UP000830671">
    <property type="component" value="Chromosome 1"/>
</dbReference>
<reference evidence="17" key="1">
    <citation type="journal article" date="2021" name="Mol. Plant Microbe Interact.">
        <title>Complete Genome Sequence of the Plant-Pathogenic Fungus Colletotrichum lupini.</title>
        <authorList>
            <person name="Baroncelli R."/>
            <person name="Pensec F."/>
            <person name="Da Lio D."/>
            <person name="Boufleur T."/>
            <person name="Vicente I."/>
            <person name="Sarrocco S."/>
            <person name="Picot A."/>
            <person name="Baraldi E."/>
            <person name="Sukno S."/>
            <person name="Thon M."/>
            <person name="Le Floch G."/>
        </authorList>
    </citation>
    <scope>NUCLEOTIDE SEQUENCE</scope>
    <source>
        <strain evidence="17">IMI 504893</strain>
    </source>
</reference>
<accession>A0A9Q8SBV1</accession>
<evidence type="ECO:0000256" key="8">
    <source>
        <dbReference type="ARBA" id="ARBA00022853"/>
    </source>
</evidence>
<keyword evidence="11 15" id="KW-0804">Transcription</keyword>
<dbReference type="RefSeq" id="XP_049136201.1">
    <property type="nucleotide sequence ID" value="XM_049280244.1"/>
</dbReference>
<name>A0A9Q8SBV1_9PEZI</name>
<sequence>MECLSAGVKLKPRWYGYCACFVPTKADFLTSWLTYTGLFLWRPSASRATLSPFKLSPSLPTDIPQLPKTQPCDKLLEVVGYQNPRWLRYALLFPVMTVSESKELKGLNLIAAHSHIRGLGVDGTTLEPRAASQGLVGQEKARKAAAVILQMIKESKIAGRAVLIAGPPSTGKTAIAMGMAQSLGPDVPFTSLASSEIFSLEMSKTEALTQAFRKSIGVRIKEESEIMEGEVVEIQIDRSVTGGAKQGKLTIKTTDMEAVYDMGAKMIDAMTKERVMAGDIISIDKSSGKITKLGRSYARSRDYDAMGVDTKFLQCPDGELQKRKEVVHTVTLHEIDVINSRTQGFLALFSGDTGEIRSEIRDQINTKVGEWKEEGKAEIVPGVLFIDEVHMLDIECFSYINRALEDDLAPIVIMASNRGNSRIRGTDYRSPHGLPLDFLDRVVIIHTNTYSPEEIKQIITIRAQEEEVDVSADALALLTKIGQEAGLRYASNLITTSQLICAKRRAKQVEIADVQRSFSLFYDPSRSVKFVSESEKRLIGNDGAVDFTVTNGHGDAMELS</sequence>
<dbReference type="EMBL" id="CP019471">
    <property type="protein sequence ID" value="UQC74551.1"/>
    <property type="molecule type" value="Genomic_DNA"/>
</dbReference>
<dbReference type="PANTHER" id="PTHR11093">
    <property type="entry name" value="RUVB-RELATED REPTIN AND PONTIN"/>
    <property type="match status" value="1"/>
</dbReference>
<evidence type="ECO:0000256" key="10">
    <source>
        <dbReference type="ARBA" id="ARBA00023159"/>
    </source>
</evidence>
<evidence type="ECO:0000256" key="4">
    <source>
        <dbReference type="ARBA" id="ARBA00022763"/>
    </source>
</evidence>
<dbReference type="FunFam" id="3.40.50.300:FF:002221">
    <property type="entry name" value="RuvB-like 2"/>
    <property type="match status" value="2"/>
</dbReference>
<dbReference type="FunFam" id="1.10.8.60:FF:000010">
    <property type="entry name" value="RuvB-like helicase"/>
    <property type="match status" value="1"/>
</dbReference>
<comment type="catalytic activity">
    <reaction evidence="14 15">
        <text>ATP + H2O = ADP + phosphate + H(+)</text>
        <dbReference type="Rhea" id="RHEA:13065"/>
        <dbReference type="ChEBI" id="CHEBI:15377"/>
        <dbReference type="ChEBI" id="CHEBI:15378"/>
        <dbReference type="ChEBI" id="CHEBI:30616"/>
        <dbReference type="ChEBI" id="CHEBI:43474"/>
        <dbReference type="ChEBI" id="CHEBI:456216"/>
        <dbReference type="EC" id="3.6.4.12"/>
    </reaction>
</comment>
<keyword evidence="3 15" id="KW-0547">Nucleotide-binding</keyword>
<evidence type="ECO:0000256" key="3">
    <source>
        <dbReference type="ARBA" id="ARBA00022741"/>
    </source>
</evidence>
<evidence type="ECO:0000256" key="7">
    <source>
        <dbReference type="ARBA" id="ARBA00022840"/>
    </source>
</evidence>
<evidence type="ECO:0000313" key="17">
    <source>
        <dbReference type="EMBL" id="UQC74551.1"/>
    </source>
</evidence>
<keyword evidence="5 15" id="KW-0378">Hydrolase</keyword>
<keyword evidence="4 15" id="KW-0227">DNA damage</keyword>
<comment type="similarity">
    <text evidence="2 15">Belongs to the RuvB family.</text>
</comment>
<dbReference type="InterPro" id="IPR042487">
    <property type="entry name" value="RuvBL1/2_DNA/RNA_bd_dom"/>
</dbReference>
<dbReference type="KEGG" id="clup:CLUP02_01202"/>
<dbReference type="Pfam" id="PF17856">
    <property type="entry name" value="TIP49_C"/>
    <property type="match status" value="1"/>
</dbReference>
<dbReference type="EC" id="3.6.4.12" evidence="15"/>
<keyword evidence="12 15" id="KW-0234">DNA repair</keyword>
<dbReference type="GO" id="GO:0006325">
    <property type="term" value="P:chromatin organization"/>
    <property type="evidence" value="ECO:0007669"/>
    <property type="project" value="UniProtKB-KW"/>
</dbReference>
<dbReference type="GO" id="GO:0005524">
    <property type="term" value="F:ATP binding"/>
    <property type="evidence" value="ECO:0007669"/>
    <property type="project" value="UniProtKB-KW"/>
</dbReference>
<dbReference type="GO" id="GO:0031011">
    <property type="term" value="C:Ino80 complex"/>
    <property type="evidence" value="ECO:0007669"/>
    <property type="project" value="UniProtKB-ARBA"/>
</dbReference>
<dbReference type="GO" id="GO:0006281">
    <property type="term" value="P:DNA repair"/>
    <property type="evidence" value="ECO:0007669"/>
    <property type="project" value="UniProtKB-KW"/>
</dbReference>
<dbReference type="SMART" id="SM00382">
    <property type="entry name" value="AAA"/>
    <property type="match status" value="1"/>
</dbReference>
<evidence type="ECO:0000256" key="14">
    <source>
        <dbReference type="ARBA" id="ARBA00047995"/>
    </source>
</evidence>
<proteinExistence type="inferred from homology"/>
<dbReference type="SUPFAM" id="SSF52540">
    <property type="entry name" value="P-loop containing nucleoside triphosphate hydrolases"/>
    <property type="match status" value="1"/>
</dbReference>
<dbReference type="InterPro" id="IPR010339">
    <property type="entry name" value="TIP49_P-loop"/>
</dbReference>
<keyword evidence="10" id="KW-0010">Activator</keyword>
<comment type="subcellular location">
    <subcellularLocation>
        <location evidence="1 15">Nucleus</location>
    </subcellularLocation>
</comment>
<keyword evidence="6 15" id="KW-0347">Helicase</keyword>
<dbReference type="GeneID" id="73335254"/>
<dbReference type="GO" id="GO:0016787">
    <property type="term" value="F:hydrolase activity"/>
    <property type="evidence" value="ECO:0007669"/>
    <property type="project" value="UniProtKB-KW"/>
</dbReference>
<gene>
    <name evidence="17" type="ORF">CLUP02_01202</name>
</gene>
<evidence type="ECO:0000256" key="13">
    <source>
        <dbReference type="ARBA" id="ARBA00023242"/>
    </source>
</evidence>
<organism evidence="17 18">
    <name type="scientific">Colletotrichum lupini</name>
    <dbReference type="NCBI Taxonomy" id="145971"/>
    <lineage>
        <taxon>Eukaryota</taxon>
        <taxon>Fungi</taxon>
        <taxon>Dikarya</taxon>
        <taxon>Ascomycota</taxon>
        <taxon>Pezizomycotina</taxon>
        <taxon>Sordariomycetes</taxon>
        <taxon>Hypocreomycetidae</taxon>
        <taxon>Glomerellales</taxon>
        <taxon>Glomerellaceae</taxon>
        <taxon>Colletotrichum</taxon>
        <taxon>Colletotrichum acutatum species complex</taxon>
    </lineage>
</organism>
<dbReference type="InterPro" id="IPR003593">
    <property type="entry name" value="AAA+_ATPase"/>
</dbReference>
<dbReference type="Gene3D" id="2.40.50.360">
    <property type="entry name" value="RuvB-like helicase, domain II"/>
    <property type="match status" value="1"/>
</dbReference>
<dbReference type="Pfam" id="PF06068">
    <property type="entry name" value="TIP49"/>
    <property type="match status" value="1"/>
</dbReference>
<dbReference type="AlphaFoldDB" id="A0A9Q8SBV1"/>
<evidence type="ECO:0000313" key="18">
    <source>
        <dbReference type="Proteomes" id="UP000830671"/>
    </source>
</evidence>
<evidence type="ECO:0000256" key="2">
    <source>
        <dbReference type="ARBA" id="ARBA00007519"/>
    </source>
</evidence>
<feature type="domain" description="AAA+ ATPase" evidence="16">
    <location>
        <begin position="158"/>
        <end position="436"/>
    </location>
</feature>
<evidence type="ECO:0000256" key="6">
    <source>
        <dbReference type="ARBA" id="ARBA00022806"/>
    </source>
</evidence>
<keyword evidence="7 15" id="KW-0067">ATP-binding</keyword>
<dbReference type="Gene3D" id="3.40.50.300">
    <property type="entry name" value="P-loop containing nucleotide triphosphate hydrolases"/>
    <property type="match status" value="1"/>
</dbReference>
<dbReference type="Gene3D" id="1.10.8.60">
    <property type="match status" value="1"/>
</dbReference>
<evidence type="ECO:0000256" key="9">
    <source>
        <dbReference type="ARBA" id="ARBA00023015"/>
    </source>
</evidence>
<dbReference type="InterPro" id="IPR041048">
    <property type="entry name" value="RuvB-like_C"/>
</dbReference>
<evidence type="ECO:0000256" key="5">
    <source>
        <dbReference type="ARBA" id="ARBA00022801"/>
    </source>
</evidence>
<dbReference type="GO" id="GO:0003678">
    <property type="term" value="F:DNA helicase activity"/>
    <property type="evidence" value="ECO:0007669"/>
    <property type="project" value="UniProtKB-EC"/>
</dbReference>
<evidence type="ECO:0000256" key="12">
    <source>
        <dbReference type="ARBA" id="ARBA00023204"/>
    </source>
</evidence>
<evidence type="ECO:0000256" key="11">
    <source>
        <dbReference type="ARBA" id="ARBA00023163"/>
    </source>
</evidence>
<keyword evidence="18" id="KW-1185">Reference proteome</keyword>